<proteinExistence type="predicted"/>
<evidence type="ECO:0000313" key="2">
    <source>
        <dbReference type="Proteomes" id="UP001281147"/>
    </source>
</evidence>
<reference evidence="1" key="1">
    <citation type="submission" date="2023-07" db="EMBL/GenBank/DDBJ databases">
        <title>Black Yeasts Isolated from many extreme environments.</title>
        <authorList>
            <person name="Coleine C."/>
            <person name="Stajich J.E."/>
            <person name="Selbmann L."/>
        </authorList>
    </citation>
    <scope>NUCLEOTIDE SEQUENCE</scope>
    <source>
        <strain evidence="1">CCFEE 5714</strain>
    </source>
</reference>
<accession>A0ACC3N1F1</accession>
<organism evidence="1 2">
    <name type="scientific">Vermiconidia calcicola</name>
    <dbReference type="NCBI Taxonomy" id="1690605"/>
    <lineage>
        <taxon>Eukaryota</taxon>
        <taxon>Fungi</taxon>
        <taxon>Dikarya</taxon>
        <taxon>Ascomycota</taxon>
        <taxon>Pezizomycotina</taxon>
        <taxon>Dothideomycetes</taxon>
        <taxon>Dothideomycetidae</taxon>
        <taxon>Mycosphaerellales</taxon>
        <taxon>Extremaceae</taxon>
        <taxon>Vermiconidia</taxon>
    </lineage>
</organism>
<protein>
    <submittedName>
        <fullName evidence="1">Uncharacterized protein</fullName>
    </submittedName>
</protein>
<comment type="caution">
    <text evidence="1">The sequence shown here is derived from an EMBL/GenBank/DDBJ whole genome shotgun (WGS) entry which is preliminary data.</text>
</comment>
<dbReference type="EMBL" id="JAUTXU010000110">
    <property type="protein sequence ID" value="KAK3707453.1"/>
    <property type="molecule type" value="Genomic_DNA"/>
</dbReference>
<keyword evidence="2" id="KW-1185">Reference proteome</keyword>
<sequence>MDVSLPSHVLEPYPPSGAVMNGDGPKTTRIFLFGDQTLDICANFLQLLSCRQGPIGDAFSKQCLIDIRNAVDSLPYAHRRCIPRFASFHDLIGEKEQGTLHPALDQVLASVYHLSAFISDIERNARPYPTAEDACLIGLCTGGIAAAAVGACRTLSELLPVAACAVRLAFWTGVSAVTAGENLYPTTPNAKPAHWSLLLPNMSYEQASRVLREFASESRIPASSMPWISATAEKSATLSGPPDKLGAFYRSEAFSGRSSALLPIHAPYHASSIFNERSIDFVLEEAGAFSLPDLEVNIPIIADHGESSAGDTLLASLRAAAANILRLPMRWEKITEAVNAHVASSLSQKVSVVSIGTKLGNSLRTSILNAGKVQHVDLQQCSPSEDPTESTSGPKQDKIAIIGMSGRFPEADDCDEFWNILSQGLDVHKMVPDFHWSKEHVDTSGTRKNTSATPYGCWLKNPGMFDAKFFQMSPREASQVDRSVPCIVGARNLLLTLSQYARIAPQRDLQTSS</sequence>
<dbReference type="Proteomes" id="UP001281147">
    <property type="component" value="Unassembled WGS sequence"/>
</dbReference>
<gene>
    <name evidence="1" type="ORF">LTR37_012095</name>
</gene>
<evidence type="ECO:0000313" key="1">
    <source>
        <dbReference type="EMBL" id="KAK3707453.1"/>
    </source>
</evidence>
<name>A0ACC3N1F1_9PEZI</name>